<evidence type="ECO:0000313" key="6">
    <source>
        <dbReference type="Ensembl" id="ENSCABP00000027285.1"/>
    </source>
</evidence>
<name>A0A8C0J5E0_CHEAB</name>
<keyword evidence="3" id="KW-0238">DNA-binding</keyword>
<dbReference type="KEGG" id="cabi:116830973"/>
<comment type="similarity">
    <text evidence="2">Belongs to the HMGN family.</text>
</comment>
<dbReference type="OMA" id="ANDPQED"/>
<organism evidence="6 7">
    <name type="scientific">Chelonoidis abingdonii</name>
    <name type="common">Abingdon island giant tortoise</name>
    <name type="synonym">Testudo abingdonii</name>
    <dbReference type="NCBI Taxonomy" id="106734"/>
    <lineage>
        <taxon>Eukaryota</taxon>
        <taxon>Metazoa</taxon>
        <taxon>Chordata</taxon>
        <taxon>Craniata</taxon>
        <taxon>Vertebrata</taxon>
        <taxon>Euteleostomi</taxon>
        <taxon>Archelosauria</taxon>
        <taxon>Testudinata</taxon>
        <taxon>Testudines</taxon>
        <taxon>Cryptodira</taxon>
        <taxon>Durocryptodira</taxon>
        <taxon>Testudinoidea</taxon>
        <taxon>Testudinidae</taxon>
        <taxon>Chelonoidis</taxon>
    </lineage>
</organism>
<feature type="compositionally biased region" description="Basic residues" evidence="5">
    <location>
        <begin position="61"/>
        <end position="70"/>
    </location>
</feature>
<feature type="compositionally biased region" description="Polar residues" evidence="5">
    <location>
        <begin position="74"/>
        <end position="97"/>
    </location>
</feature>
<dbReference type="Pfam" id="PF01101">
    <property type="entry name" value="HMG14_17"/>
    <property type="match status" value="1"/>
</dbReference>
<gene>
    <name evidence="6" type="primary">HMGN1</name>
</gene>
<proteinExistence type="inferred from homology"/>
<evidence type="ECO:0000313" key="7">
    <source>
        <dbReference type="Proteomes" id="UP000694404"/>
    </source>
</evidence>
<dbReference type="GO" id="GO:0006325">
    <property type="term" value="P:chromatin organization"/>
    <property type="evidence" value="ECO:0007669"/>
    <property type="project" value="TreeGrafter"/>
</dbReference>
<dbReference type="GeneID" id="116830973"/>
<dbReference type="PANTHER" id="PTHR23087:SF12">
    <property type="entry name" value="NON-HISTONE CHROMOSOMAL PROTEIN HMG-14"/>
    <property type="match status" value="1"/>
</dbReference>
<dbReference type="SMART" id="SM00527">
    <property type="entry name" value="HMG17"/>
    <property type="match status" value="1"/>
</dbReference>
<feature type="region of interest" description="Disordered" evidence="5">
    <location>
        <begin position="1"/>
        <end position="111"/>
    </location>
</feature>
<evidence type="ECO:0000256" key="3">
    <source>
        <dbReference type="ARBA" id="ARBA00023125"/>
    </source>
</evidence>
<dbReference type="GO" id="GO:0000785">
    <property type="term" value="C:chromatin"/>
    <property type="evidence" value="ECO:0007669"/>
    <property type="project" value="InterPro"/>
</dbReference>
<reference evidence="6" key="2">
    <citation type="submission" date="2025-09" db="UniProtKB">
        <authorList>
            <consortium name="Ensembl"/>
        </authorList>
    </citation>
    <scope>IDENTIFICATION</scope>
</reference>
<dbReference type="CTD" id="3150"/>
<keyword evidence="4" id="KW-0539">Nucleus</keyword>
<comment type="subcellular location">
    <subcellularLocation>
        <location evidence="1">Nucleus</location>
    </subcellularLocation>
</comment>
<dbReference type="Proteomes" id="UP000694404">
    <property type="component" value="Unplaced"/>
</dbReference>
<reference evidence="6" key="1">
    <citation type="submission" date="2025-08" db="UniProtKB">
        <authorList>
            <consortium name="Ensembl"/>
        </authorList>
    </citation>
    <scope>IDENTIFICATION</scope>
</reference>
<dbReference type="PRINTS" id="PR00925">
    <property type="entry name" value="NONHISHMG17"/>
</dbReference>
<dbReference type="Ensembl" id="ENSCABT00000029875.1">
    <property type="protein sequence ID" value="ENSCABP00000027285.1"/>
    <property type="gene ID" value="ENSCABG00000020028.1"/>
</dbReference>
<keyword evidence="7" id="KW-1185">Reference proteome</keyword>
<evidence type="ECO:0000256" key="2">
    <source>
        <dbReference type="ARBA" id="ARBA00007696"/>
    </source>
</evidence>
<protein>
    <submittedName>
        <fullName evidence="6">High mobility group nucleosome binding domain 1</fullName>
    </submittedName>
</protein>
<dbReference type="GO" id="GO:0031492">
    <property type="term" value="F:nucleosomal DNA binding"/>
    <property type="evidence" value="ECO:0007669"/>
    <property type="project" value="InterPro"/>
</dbReference>
<dbReference type="GeneTree" id="ENSGT00950000182802"/>
<accession>A0A8C0J5E0</accession>
<dbReference type="InterPro" id="IPR000079">
    <property type="entry name" value="HMGN_fam"/>
</dbReference>
<evidence type="ECO:0000256" key="1">
    <source>
        <dbReference type="ARBA" id="ARBA00004123"/>
    </source>
</evidence>
<feature type="compositionally biased region" description="Low complexity" evidence="5">
    <location>
        <begin position="42"/>
        <end position="52"/>
    </location>
</feature>
<dbReference type="PANTHER" id="PTHR23087">
    <property type="entry name" value="NONHISTONE CHROMOSOMAL PROTEIN HMG"/>
    <property type="match status" value="1"/>
</dbReference>
<evidence type="ECO:0000256" key="4">
    <source>
        <dbReference type="ARBA" id="ARBA00023242"/>
    </source>
</evidence>
<sequence length="111" mass="11715">MPRRKVSAADGEVQEEVEPKRRSARLSAKPAPAKVEPKPKKAAAAAAAAAAKGKSEDRKAQSKGKKRPKGKQIEGTNQEETTNNLPAENGEINSAESPGSDAAREKEAKSQ</sequence>
<feature type="compositionally biased region" description="Basic and acidic residues" evidence="5">
    <location>
        <begin position="102"/>
        <end position="111"/>
    </location>
</feature>
<dbReference type="PROSITE" id="PS00355">
    <property type="entry name" value="HMG14_17"/>
    <property type="match status" value="1"/>
</dbReference>
<dbReference type="RefSeq" id="XP_032646564.1">
    <property type="nucleotide sequence ID" value="XM_032790673.2"/>
</dbReference>
<dbReference type="AlphaFoldDB" id="A0A8C0J5E0"/>
<evidence type="ECO:0000256" key="5">
    <source>
        <dbReference type="SAM" id="MobiDB-lite"/>
    </source>
</evidence>
<dbReference type="GO" id="GO:0005634">
    <property type="term" value="C:nucleus"/>
    <property type="evidence" value="ECO:0007669"/>
    <property type="project" value="UniProtKB-SubCell"/>
</dbReference>